<dbReference type="GO" id="GO:0005634">
    <property type="term" value="C:nucleus"/>
    <property type="evidence" value="ECO:0007669"/>
    <property type="project" value="UniProtKB-SubCell"/>
</dbReference>
<proteinExistence type="predicted"/>
<evidence type="ECO:0000313" key="7">
    <source>
        <dbReference type="Proteomes" id="UP000834106"/>
    </source>
</evidence>
<dbReference type="PANTHER" id="PTHR31384">
    <property type="entry name" value="AUXIN RESPONSE FACTOR 4-RELATED"/>
    <property type="match status" value="1"/>
</dbReference>
<keyword evidence="7" id="KW-1185">Reference proteome</keyword>
<keyword evidence="3" id="KW-0238">DNA-binding</keyword>
<dbReference type="GO" id="GO:0006355">
    <property type="term" value="P:regulation of DNA-templated transcription"/>
    <property type="evidence" value="ECO:0007669"/>
    <property type="project" value="InterPro"/>
</dbReference>
<sequence length="413" mass="47299">MHADGDTTCLCSRTWRHSVPPCTQMEAQRASVRMHGGANRENDGVYTQLTLLPLPELIGAKLDDKEIERIGVHEDGDGHRLYSIGQPRRHLLTTGWSIFVSQKNLVLGNAILFLRGEGGELRLGIRRAARPRNGLPDSVFCSPRQWIHLKWAIIEQYFSSYLLNRGSWRLENFFGGFLLWDLFMKDEMPINHIQAIGLQVAKVILHKETYQQRGSGYCNGVPENSNASPDYKPKLLITLEEIGSPVDFELPEWLNKWKSTPYSFIKQNIYLSKRNKRRLEDDGIFCSCSSSDGSSGVCGRDCLCGEYINRLVLRFKYLQWIDLNSVEESTTTSSKWVEDEIPGKQITNNRESHNKRNKWTLLQDVDKLKKKQGMKEMFKKTLNSSIDGYLELLGLRLSSFRSALAFMKKGENM</sequence>
<evidence type="ECO:0008006" key="8">
    <source>
        <dbReference type="Google" id="ProtNLM"/>
    </source>
</evidence>
<evidence type="ECO:0000256" key="1">
    <source>
        <dbReference type="ARBA" id="ARBA00004123"/>
    </source>
</evidence>
<dbReference type="EMBL" id="OU503047">
    <property type="protein sequence ID" value="CAI9772872.1"/>
    <property type="molecule type" value="Genomic_DNA"/>
</dbReference>
<keyword evidence="4" id="KW-0804">Transcription</keyword>
<reference evidence="6" key="1">
    <citation type="submission" date="2023-05" db="EMBL/GenBank/DDBJ databases">
        <authorList>
            <person name="Huff M."/>
        </authorList>
    </citation>
    <scope>NUCLEOTIDE SEQUENCE</scope>
</reference>
<organism evidence="6 7">
    <name type="scientific">Fraxinus pennsylvanica</name>
    <dbReference type="NCBI Taxonomy" id="56036"/>
    <lineage>
        <taxon>Eukaryota</taxon>
        <taxon>Viridiplantae</taxon>
        <taxon>Streptophyta</taxon>
        <taxon>Embryophyta</taxon>
        <taxon>Tracheophyta</taxon>
        <taxon>Spermatophyta</taxon>
        <taxon>Magnoliopsida</taxon>
        <taxon>eudicotyledons</taxon>
        <taxon>Gunneridae</taxon>
        <taxon>Pentapetalae</taxon>
        <taxon>asterids</taxon>
        <taxon>lamiids</taxon>
        <taxon>Lamiales</taxon>
        <taxon>Oleaceae</taxon>
        <taxon>Oleeae</taxon>
        <taxon>Fraxinus</taxon>
    </lineage>
</organism>
<dbReference type="InterPro" id="IPR044835">
    <property type="entry name" value="ARF_plant"/>
</dbReference>
<evidence type="ECO:0000256" key="5">
    <source>
        <dbReference type="ARBA" id="ARBA00023242"/>
    </source>
</evidence>
<comment type="subcellular location">
    <subcellularLocation>
        <location evidence="1">Nucleus</location>
    </subcellularLocation>
</comment>
<accession>A0AAD2DYW3</accession>
<evidence type="ECO:0000256" key="3">
    <source>
        <dbReference type="ARBA" id="ARBA00023125"/>
    </source>
</evidence>
<dbReference type="Proteomes" id="UP000834106">
    <property type="component" value="Chromosome 12"/>
</dbReference>
<evidence type="ECO:0000313" key="6">
    <source>
        <dbReference type="EMBL" id="CAI9772872.1"/>
    </source>
</evidence>
<name>A0AAD2DYW3_9LAMI</name>
<dbReference type="GO" id="GO:0003677">
    <property type="term" value="F:DNA binding"/>
    <property type="evidence" value="ECO:0007669"/>
    <property type="project" value="UniProtKB-KW"/>
</dbReference>
<dbReference type="Gene3D" id="2.40.330.10">
    <property type="entry name" value="DNA-binding pseudobarrel domain"/>
    <property type="match status" value="1"/>
</dbReference>
<keyword evidence="2" id="KW-0805">Transcription regulation</keyword>
<keyword evidence="5" id="KW-0539">Nucleus</keyword>
<dbReference type="PANTHER" id="PTHR31384:SF102">
    <property type="entry name" value="AUXIN RESPONSE FACTOR 4"/>
    <property type="match status" value="1"/>
</dbReference>
<gene>
    <name evidence="6" type="ORF">FPE_LOCUS20302</name>
</gene>
<dbReference type="AlphaFoldDB" id="A0AAD2DYW3"/>
<dbReference type="InterPro" id="IPR015300">
    <property type="entry name" value="DNA-bd_pseudobarrel_sf"/>
</dbReference>
<protein>
    <recommendedName>
        <fullName evidence="8">TF-B3 domain-containing protein</fullName>
    </recommendedName>
</protein>
<dbReference type="GO" id="GO:0009725">
    <property type="term" value="P:response to hormone"/>
    <property type="evidence" value="ECO:0007669"/>
    <property type="project" value="InterPro"/>
</dbReference>
<evidence type="ECO:0000256" key="2">
    <source>
        <dbReference type="ARBA" id="ARBA00023015"/>
    </source>
</evidence>
<evidence type="ECO:0000256" key="4">
    <source>
        <dbReference type="ARBA" id="ARBA00023163"/>
    </source>
</evidence>
<dbReference type="SUPFAM" id="SSF101936">
    <property type="entry name" value="DNA-binding pseudobarrel domain"/>
    <property type="match status" value="1"/>
</dbReference>